<dbReference type="EMBL" id="BAABGX010000003">
    <property type="protein sequence ID" value="GAA4313026.1"/>
    <property type="molecule type" value="Genomic_DNA"/>
</dbReference>
<proteinExistence type="predicted"/>
<evidence type="ECO:0008006" key="3">
    <source>
        <dbReference type="Google" id="ProtNLM"/>
    </source>
</evidence>
<dbReference type="RefSeq" id="WP_345168453.1">
    <property type="nucleotide sequence ID" value="NZ_BAABGX010000003.1"/>
</dbReference>
<sequence>MSISLRGICLLLATALLSGGCKEEEVSPVCYEAIVKDQGCGTTLAILNKEAASIFDTQAKGDTVFVSTFHLPVKYQVRDKRLYVTVAPASKEEEQICHGIYVLYPKAKIINVQETPCS</sequence>
<protein>
    <recommendedName>
        <fullName evidence="3">Lipoprotein</fullName>
    </recommendedName>
</protein>
<dbReference type="PROSITE" id="PS51257">
    <property type="entry name" value="PROKAR_LIPOPROTEIN"/>
    <property type="match status" value="1"/>
</dbReference>
<evidence type="ECO:0000313" key="1">
    <source>
        <dbReference type="EMBL" id="GAA4313026.1"/>
    </source>
</evidence>
<dbReference type="Proteomes" id="UP001501844">
    <property type="component" value="Unassembled WGS sequence"/>
</dbReference>
<keyword evidence="2" id="KW-1185">Reference proteome</keyword>
<evidence type="ECO:0000313" key="2">
    <source>
        <dbReference type="Proteomes" id="UP001501844"/>
    </source>
</evidence>
<accession>A0ABP8FXJ7</accession>
<gene>
    <name evidence="1" type="ORF">GCM10023183_32340</name>
</gene>
<comment type="caution">
    <text evidence="1">The sequence shown here is derived from an EMBL/GenBank/DDBJ whole genome shotgun (WGS) entry which is preliminary data.</text>
</comment>
<name>A0ABP8FXJ7_9BACT</name>
<reference evidence="2" key="1">
    <citation type="journal article" date="2019" name="Int. J. Syst. Evol. Microbiol.">
        <title>The Global Catalogue of Microorganisms (GCM) 10K type strain sequencing project: providing services to taxonomists for standard genome sequencing and annotation.</title>
        <authorList>
            <consortium name="The Broad Institute Genomics Platform"/>
            <consortium name="The Broad Institute Genome Sequencing Center for Infectious Disease"/>
            <person name="Wu L."/>
            <person name="Ma J."/>
        </authorList>
    </citation>
    <scope>NUCLEOTIDE SEQUENCE [LARGE SCALE GENOMIC DNA]</scope>
    <source>
        <strain evidence="2">JCM 17917</strain>
    </source>
</reference>
<organism evidence="1 2">
    <name type="scientific">Nibribacter koreensis</name>
    <dbReference type="NCBI Taxonomy" id="1084519"/>
    <lineage>
        <taxon>Bacteria</taxon>
        <taxon>Pseudomonadati</taxon>
        <taxon>Bacteroidota</taxon>
        <taxon>Cytophagia</taxon>
        <taxon>Cytophagales</taxon>
        <taxon>Hymenobacteraceae</taxon>
        <taxon>Nibribacter</taxon>
    </lineage>
</organism>